<dbReference type="OrthoDB" id="506498at2759"/>
<organism evidence="2 3">
    <name type="scientific">Glarea lozoyensis (strain ATCC 20868 / MF5171)</name>
    <dbReference type="NCBI Taxonomy" id="1116229"/>
    <lineage>
        <taxon>Eukaryota</taxon>
        <taxon>Fungi</taxon>
        <taxon>Dikarya</taxon>
        <taxon>Ascomycota</taxon>
        <taxon>Pezizomycotina</taxon>
        <taxon>Leotiomycetes</taxon>
        <taxon>Helotiales</taxon>
        <taxon>Helotiaceae</taxon>
        <taxon>Glarea</taxon>
    </lineage>
</organism>
<dbReference type="Proteomes" id="UP000016922">
    <property type="component" value="Unassembled WGS sequence"/>
</dbReference>
<dbReference type="KEGG" id="glz:GLAREA_07047"/>
<keyword evidence="2" id="KW-0489">Methyltransferase</keyword>
<dbReference type="GO" id="GO:0032259">
    <property type="term" value="P:methylation"/>
    <property type="evidence" value="ECO:0007669"/>
    <property type="project" value="UniProtKB-KW"/>
</dbReference>
<dbReference type="CDD" id="cd02440">
    <property type="entry name" value="AdoMet_MTases"/>
    <property type="match status" value="1"/>
</dbReference>
<dbReference type="EMBL" id="KE145357">
    <property type="protein sequence ID" value="EPE34034.1"/>
    <property type="molecule type" value="Genomic_DNA"/>
</dbReference>
<sequence length="342" mass="39342">MNYDWILDGGYLPSALIRVGIRRQLADRIRIIHTTSLSDAYEKKMKYVELLRSRPIAIETAAANEQHYEVGTGVLQACLGPRMKYSCALYEKGSETLGEAEVRMLEKYVERAGLKDGMSILDLGCGWGSGALYFAEVFPNSKVTAFSNSRTQKLYIDEQAKAKGFTNLNVITGDVVDYEFEKEAFDRVISIELFEHMKNYELLMAKVSRALKPGGKLFVHIFAHKTTPYDFEEGWMSTHFFSGGTMPSADLFHFFQKDLTLEKQWWVNGQNYAKTCEDWLSKMNAHKKEIWPHLTETYGGEKTAMWFYRWQIFYMACAELFAYEGGDTWGVTHYLFEKRSSS</sequence>
<evidence type="ECO:0000313" key="2">
    <source>
        <dbReference type="EMBL" id="EPE34034.1"/>
    </source>
</evidence>
<dbReference type="eggNOG" id="ENOG502QQW3">
    <property type="taxonomic scope" value="Eukaryota"/>
</dbReference>
<accession>S3DA71</accession>
<dbReference type="SUPFAM" id="SSF53335">
    <property type="entry name" value="S-adenosyl-L-methionine-dependent methyltransferases"/>
    <property type="match status" value="1"/>
</dbReference>
<dbReference type="RefSeq" id="XP_008079186.1">
    <property type="nucleotide sequence ID" value="XM_008080995.1"/>
</dbReference>
<dbReference type="Gene3D" id="3.40.50.150">
    <property type="entry name" value="Vaccinia Virus protein VP39"/>
    <property type="match status" value="1"/>
</dbReference>
<dbReference type="HOGENOM" id="CLU_045794_0_0_1"/>
<dbReference type="Pfam" id="PF02353">
    <property type="entry name" value="CMAS"/>
    <property type="match status" value="1"/>
</dbReference>
<dbReference type="GO" id="GO:0008168">
    <property type="term" value="F:methyltransferase activity"/>
    <property type="evidence" value="ECO:0007669"/>
    <property type="project" value="UniProtKB-KW"/>
</dbReference>
<keyword evidence="3" id="KW-1185">Reference proteome</keyword>
<dbReference type="GeneID" id="19466100"/>
<dbReference type="PANTHER" id="PTHR43832">
    <property type="match status" value="1"/>
</dbReference>
<proteinExistence type="inferred from homology"/>
<evidence type="ECO:0000256" key="1">
    <source>
        <dbReference type="ARBA" id="ARBA00010815"/>
    </source>
</evidence>
<reference evidence="2 3" key="1">
    <citation type="journal article" date="2013" name="BMC Genomics">
        <title>Genomics-driven discovery of the pneumocandin biosynthetic gene cluster in the fungus Glarea lozoyensis.</title>
        <authorList>
            <person name="Chen L."/>
            <person name="Yue Q."/>
            <person name="Zhang X."/>
            <person name="Xiang M."/>
            <person name="Wang C."/>
            <person name="Li S."/>
            <person name="Che Y."/>
            <person name="Ortiz-Lopez F.J."/>
            <person name="Bills G.F."/>
            <person name="Liu X."/>
            <person name="An Z."/>
        </authorList>
    </citation>
    <scope>NUCLEOTIDE SEQUENCE [LARGE SCALE GENOMIC DNA]</scope>
    <source>
        <strain evidence="3">ATCC 20868 / MF5171</strain>
    </source>
</reference>
<evidence type="ECO:0000313" key="3">
    <source>
        <dbReference type="Proteomes" id="UP000016922"/>
    </source>
</evidence>
<name>S3DA71_GLAL2</name>
<dbReference type="FunFam" id="3.40.50.150:FF:000554">
    <property type="entry name" value="Cation-transporting ATPase"/>
    <property type="match status" value="1"/>
</dbReference>
<dbReference type="AlphaFoldDB" id="S3DA71"/>
<comment type="similarity">
    <text evidence="1">Belongs to the CFA/CMAS family.</text>
</comment>
<protein>
    <submittedName>
        <fullName evidence="2">S-adenosyl-L-methionine-dependent methyltransferase</fullName>
    </submittedName>
</protein>
<keyword evidence="2" id="KW-0808">Transferase</keyword>
<dbReference type="STRING" id="1116229.S3DA71"/>
<dbReference type="InterPro" id="IPR029063">
    <property type="entry name" value="SAM-dependent_MTases_sf"/>
</dbReference>
<dbReference type="OMA" id="IAQHFFT"/>
<dbReference type="PANTHER" id="PTHR43832:SF1">
    <property type="entry name" value="S-ADENOSYL-L-METHIONINE-DEPENDENT METHYLTRANSFERASES SUPERFAMILY PROTEIN"/>
    <property type="match status" value="1"/>
</dbReference>
<gene>
    <name evidence="2" type="ORF">GLAREA_07047</name>
</gene>